<evidence type="ECO:0000313" key="9">
    <source>
        <dbReference type="Proteomes" id="UP000313849"/>
    </source>
</evidence>
<dbReference type="GO" id="GO:0016757">
    <property type="term" value="F:glycosyltransferase activity"/>
    <property type="evidence" value="ECO:0007669"/>
    <property type="project" value="UniProtKB-KW"/>
</dbReference>
<dbReference type="PANTHER" id="PTHR43179:SF12">
    <property type="entry name" value="GALACTOFURANOSYLTRANSFERASE GLFT2"/>
    <property type="match status" value="1"/>
</dbReference>
<keyword evidence="9" id="KW-1185">Reference proteome</keyword>
<dbReference type="InterPro" id="IPR001173">
    <property type="entry name" value="Glyco_trans_2-like"/>
</dbReference>
<evidence type="ECO:0000256" key="5">
    <source>
        <dbReference type="SAM" id="MobiDB-lite"/>
    </source>
</evidence>
<feature type="domain" description="Glycosyltransferase 2-like" evidence="7">
    <location>
        <begin position="197"/>
        <end position="259"/>
    </location>
</feature>
<gene>
    <name evidence="8" type="ORF">FH969_13875</name>
</gene>
<evidence type="ECO:0000256" key="4">
    <source>
        <dbReference type="ARBA" id="ARBA00022679"/>
    </source>
</evidence>
<organism evidence="8 9">
    <name type="scientific">Miniimonas arenae</name>
    <dbReference type="NCBI Taxonomy" id="676201"/>
    <lineage>
        <taxon>Bacteria</taxon>
        <taxon>Bacillati</taxon>
        <taxon>Actinomycetota</taxon>
        <taxon>Actinomycetes</taxon>
        <taxon>Micrococcales</taxon>
        <taxon>Beutenbergiaceae</taxon>
        <taxon>Miniimonas</taxon>
    </lineage>
</organism>
<protein>
    <submittedName>
        <fullName evidence="8">Glycosyltransferase family 2 protein</fullName>
    </submittedName>
</protein>
<evidence type="ECO:0000256" key="2">
    <source>
        <dbReference type="ARBA" id="ARBA00006739"/>
    </source>
</evidence>
<evidence type="ECO:0000259" key="6">
    <source>
        <dbReference type="Pfam" id="PF00535"/>
    </source>
</evidence>
<accession>A0A5C5BAJ4</accession>
<evidence type="ECO:0000259" key="7">
    <source>
        <dbReference type="Pfam" id="PF13632"/>
    </source>
</evidence>
<evidence type="ECO:0000256" key="1">
    <source>
        <dbReference type="ARBA" id="ARBA00004776"/>
    </source>
</evidence>
<keyword evidence="3" id="KW-0328">Glycosyltransferase</keyword>
<name>A0A5C5BAJ4_9MICO</name>
<reference evidence="8 9" key="1">
    <citation type="submission" date="2019-06" db="EMBL/GenBank/DDBJ databases">
        <title>Draft genome sequence of Miniimonas arenae KCTC 19750T isolated from sea sand.</title>
        <authorList>
            <person name="Park S.-J."/>
        </authorList>
    </citation>
    <scope>NUCLEOTIDE SEQUENCE [LARGE SCALE GENOMIC DNA]</scope>
    <source>
        <strain evidence="8 9">KCTC 19750</strain>
    </source>
</reference>
<dbReference type="SUPFAM" id="SSF53448">
    <property type="entry name" value="Nucleotide-diphospho-sugar transferases"/>
    <property type="match status" value="1"/>
</dbReference>
<keyword evidence="4 8" id="KW-0808">Transferase</keyword>
<evidence type="ECO:0000256" key="3">
    <source>
        <dbReference type="ARBA" id="ARBA00022676"/>
    </source>
</evidence>
<dbReference type="Gene3D" id="3.90.550.10">
    <property type="entry name" value="Spore Coat Polysaccharide Biosynthesis Protein SpsA, Chain A"/>
    <property type="match status" value="1"/>
</dbReference>
<dbReference type="Pfam" id="PF13632">
    <property type="entry name" value="Glyco_trans_2_3"/>
    <property type="match status" value="1"/>
</dbReference>
<feature type="domain" description="Glycosyltransferase 2-like" evidence="6">
    <location>
        <begin position="18"/>
        <end position="143"/>
    </location>
</feature>
<dbReference type="OrthoDB" id="9771846at2"/>
<dbReference type="CDD" id="cd04186">
    <property type="entry name" value="GT_2_like_c"/>
    <property type="match status" value="1"/>
</dbReference>
<sequence>MTPAGPHAVDAPGPDVVVITVTYDAADLVADCLRGLEGQELGDVRMEVVVVDNASSDGTADLVARDFPGVRLARSVHNLGFAAGNNLALRDVRAPYVILLNNDAVPDPGFVAALVAAARQADDDVAAVAARVLLSQRFRRVPAETAGAVHGPDGAWLPDDDGEDRLVNSTGNLVRADGFGLDRGWLADATRHHPAPDVFGFSGAAVLLRTAALREVGLFDERLFMYYEDTDLSWRLRRAGYRITYCEDAVASHLHSATTGEGSAFFRFHDARNRLVVVTKNASAGLAVRCVARFALTTASITLRGREPWRGRRGVIAVRLRALGSYVALLPHALRERRRIARSAQVTARSVESLLSPPGTGTDSGLRSGASGAVDTGTAARRETKR</sequence>
<comment type="pathway">
    <text evidence="1">Cell wall biogenesis; cell wall polysaccharide biosynthesis.</text>
</comment>
<proteinExistence type="inferred from homology"/>
<comment type="caution">
    <text evidence="8">The sequence shown here is derived from an EMBL/GenBank/DDBJ whole genome shotgun (WGS) entry which is preliminary data.</text>
</comment>
<feature type="region of interest" description="Disordered" evidence="5">
    <location>
        <begin position="351"/>
        <end position="386"/>
    </location>
</feature>
<evidence type="ECO:0000313" key="8">
    <source>
        <dbReference type="EMBL" id="TNU72975.1"/>
    </source>
</evidence>
<dbReference type="EMBL" id="VENP01000076">
    <property type="protein sequence ID" value="TNU72975.1"/>
    <property type="molecule type" value="Genomic_DNA"/>
</dbReference>
<comment type="similarity">
    <text evidence="2">Belongs to the glycosyltransferase 2 family.</text>
</comment>
<dbReference type="PANTHER" id="PTHR43179">
    <property type="entry name" value="RHAMNOSYLTRANSFERASE WBBL"/>
    <property type="match status" value="1"/>
</dbReference>
<dbReference type="Proteomes" id="UP000313849">
    <property type="component" value="Unassembled WGS sequence"/>
</dbReference>
<dbReference type="Pfam" id="PF00535">
    <property type="entry name" value="Glycos_transf_2"/>
    <property type="match status" value="1"/>
</dbReference>
<dbReference type="RefSeq" id="WP_139987742.1">
    <property type="nucleotide sequence ID" value="NZ_VENP01000076.1"/>
</dbReference>
<dbReference type="AlphaFoldDB" id="A0A5C5BAJ4"/>
<dbReference type="InterPro" id="IPR029044">
    <property type="entry name" value="Nucleotide-diphossugar_trans"/>
</dbReference>